<dbReference type="EMBL" id="CP109441">
    <property type="protein sequence ID" value="WUV46863.1"/>
    <property type="molecule type" value="Genomic_DNA"/>
</dbReference>
<keyword evidence="2" id="KW-1185">Reference proteome</keyword>
<evidence type="ECO:0000313" key="1">
    <source>
        <dbReference type="EMBL" id="WUV46863.1"/>
    </source>
</evidence>
<sequence length="48" mass="4997">MWAQFGVLGPVQLSIDGVAQPVGGPKQRAVLAYLVINANHPVSVDALV</sequence>
<gene>
    <name evidence="1" type="ORF">OG563_00960</name>
</gene>
<name>A0ABZ1YV07_9NOCA</name>
<dbReference type="Gene3D" id="1.10.10.10">
    <property type="entry name" value="Winged helix-like DNA-binding domain superfamily/Winged helix DNA-binding domain"/>
    <property type="match status" value="1"/>
</dbReference>
<proteinExistence type="predicted"/>
<organism evidence="1 2">
    <name type="scientific">Nocardia vinacea</name>
    <dbReference type="NCBI Taxonomy" id="96468"/>
    <lineage>
        <taxon>Bacteria</taxon>
        <taxon>Bacillati</taxon>
        <taxon>Actinomycetota</taxon>
        <taxon>Actinomycetes</taxon>
        <taxon>Mycobacteriales</taxon>
        <taxon>Nocardiaceae</taxon>
        <taxon>Nocardia</taxon>
    </lineage>
</organism>
<evidence type="ECO:0000313" key="2">
    <source>
        <dbReference type="Proteomes" id="UP001432062"/>
    </source>
</evidence>
<dbReference type="RefSeq" id="WP_327099778.1">
    <property type="nucleotide sequence ID" value="NZ_CP109149.1"/>
</dbReference>
<accession>A0ABZ1YV07</accession>
<protein>
    <submittedName>
        <fullName evidence="1">Uncharacterized protein</fullName>
    </submittedName>
</protein>
<reference evidence="1" key="1">
    <citation type="submission" date="2022-10" db="EMBL/GenBank/DDBJ databases">
        <title>The complete genomes of actinobacterial strains from the NBC collection.</title>
        <authorList>
            <person name="Joergensen T.S."/>
            <person name="Alvarez Arevalo M."/>
            <person name="Sterndorff E.B."/>
            <person name="Faurdal D."/>
            <person name="Vuksanovic O."/>
            <person name="Mourched A.-S."/>
            <person name="Charusanti P."/>
            <person name="Shaw S."/>
            <person name="Blin K."/>
            <person name="Weber T."/>
        </authorList>
    </citation>
    <scope>NUCLEOTIDE SEQUENCE</scope>
    <source>
        <strain evidence="1">NBC_01482</strain>
    </source>
</reference>
<dbReference type="InterPro" id="IPR036388">
    <property type="entry name" value="WH-like_DNA-bd_sf"/>
</dbReference>
<dbReference type="Proteomes" id="UP001432062">
    <property type="component" value="Chromosome"/>
</dbReference>